<accession>A0A6J8D7G1</accession>
<dbReference type="OrthoDB" id="6198551at2759"/>
<feature type="compositionally biased region" description="Basic and acidic residues" evidence="1">
    <location>
        <begin position="1"/>
        <end position="11"/>
    </location>
</feature>
<evidence type="ECO:0000256" key="1">
    <source>
        <dbReference type="SAM" id="MobiDB-lite"/>
    </source>
</evidence>
<gene>
    <name evidence="2" type="ORF">MCOR_38410</name>
</gene>
<feature type="region of interest" description="Disordered" evidence="1">
    <location>
        <begin position="1"/>
        <end position="82"/>
    </location>
</feature>
<feature type="compositionally biased region" description="Low complexity" evidence="1">
    <location>
        <begin position="53"/>
        <end position="68"/>
    </location>
</feature>
<evidence type="ECO:0000313" key="2">
    <source>
        <dbReference type="EMBL" id="CAC5404648.1"/>
    </source>
</evidence>
<dbReference type="EMBL" id="CACVKT020006997">
    <property type="protein sequence ID" value="CAC5404648.1"/>
    <property type="molecule type" value="Genomic_DNA"/>
</dbReference>
<evidence type="ECO:0000313" key="3">
    <source>
        <dbReference type="Proteomes" id="UP000507470"/>
    </source>
</evidence>
<dbReference type="AlphaFoldDB" id="A0A6J8D7G1"/>
<name>A0A6J8D7G1_MYTCO</name>
<proteinExistence type="predicted"/>
<keyword evidence="3" id="KW-1185">Reference proteome</keyword>
<organism evidence="2 3">
    <name type="scientific">Mytilus coruscus</name>
    <name type="common">Sea mussel</name>
    <dbReference type="NCBI Taxonomy" id="42192"/>
    <lineage>
        <taxon>Eukaryota</taxon>
        <taxon>Metazoa</taxon>
        <taxon>Spiralia</taxon>
        <taxon>Lophotrochozoa</taxon>
        <taxon>Mollusca</taxon>
        <taxon>Bivalvia</taxon>
        <taxon>Autobranchia</taxon>
        <taxon>Pteriomorphia</taxon>
        <taxon>Mytilida</taxon>
        <taxon>Mytiloidea</taxon>
        <taxon>Mytilidae</taxon>
        <taxon>Mytilinae</taxon>
        <taxon>Mytilus</taxon>
    </lineage>
</organism>
<feature type="compositionally biased region" description="Polar residues" evidence="1">
    <location>
        <begin position="35"/>
        <end position="44"/>
    </location>
</feature>
<reference evidence="2 3" key="1">
    <citation type="submission" date="2020-06" db="EMBL/GenBank/DDBJ databases">
        <authorList>
            <person name="Li R."/>
            <person name="Bekaert M."/>
        </authorList>
    </citation>
    <scope>NUCLEOTIDE SEQUENCE [LARGE SCALE GENOMIC DNA]</scope>
    <source>
        <strain evidence="3">wild</strain>
    </source>
</reference>
<dbReference type="Proteomes" id="UP000507470">
    <property type="component" value="Unassembled WGS sequence"/>
</dbReference>
<protein>
    <submittedName>
        <fullName evidence="2">Uncharacterized protein</fullName>
    </submittedName>
</protein>
<sequence length="236" mass="26549">MKLEQSRRDDLSTDLAATEPQRMTFPFQRSDETRNSTTPEQSRSIDQEPVQFQSQQSALGSISSSSDQPEMAGIDPNPVQRQHTATTGMFNNTTGVISCIERNLQILCEVSLVDEANEKVKILTISSVIFVTGWEITKITFYKEKLRKVNERLSGTEFSTYTGIVDTNEEVNDSGYNGLSVNTPQLLADCNRNENDTQDDGLVNQDYLVPEQHYHTIQEVEIHYAEADVAAFNSDR</sequence>